<feature type="compositionally biased region" description="Polar residues" evidence="4">
    <location>
        <begin position="620"/>
        <end position="629"/>
    </location>
</feature>
<keyword evidence="1" id="KW-0677">Repeat</keyword>
<dbReference type="SUPFAM" id="SSF48371">
    <property type="entry name" value="ARM repeat"/>
    <property type="match status" value="1"/>
</dbReference>
<dbReference type="PANTHER" id="PTHR44943">
    <property type="entry name" value="CELLULOSE SYNTHASE OPERON PROTEIN C"/>
    <property type="match status" value="1"/>
</dbReference>
<dbReference type="InterPro" id="IPR051685">
    <property type="entry name" value="Ycf3/AcsC/BcsC/TPR_MFPF"/>
</dbReference>
<keyword evidence="5" id="KW-0472">Membrane</keyword>
<evidence type="ECO:0000313" key="6">
    <source>
        <dbReference type="EMBL" id="OGM07369.1"/>
    </source>
</evidence>
<dbReference type="InterPro" id="IPR011989">
    <property type="entry name" value="ARM-like"/>
</dbReference>
<dbReference type="SUPFAM" id="SSF48452">
    <property type="entry name" value="TPR-like"/>
    <property type="match status" value="1"/>
</dbReference>
<gene>
    <name evidence="6" type="ORF">A2008_03440</name>
</gene>
<accession>A0A1F7WY47</accession>
<evidence type="ECO:0000256" key="2">
    <source>
        <dbReference type="ARBA" id="ARBA00022803"/>
    </source>
</evidence>
<feature type="repeat" description="TPR" evidence="3">
    <location>
        <begin position="323"/>
        <end position="356"/>
    </location>
</feature>
<dbReference type="InterPro" id="IPR019734">
    <property type="entry name" value="TPR_rpt"/>
</dbReference>
<evidence type="ECO:0000256" key="3">
    <source>
        <dbReference type="PROSITE-ProRule" id="PRU00339"/>
    </source>
</evidence>
<feature type="compositionally biased region" description="Basic and acidic residues" evidence="4">
    <location>
        <begin position="561"/>
        <end position="606"/>
    </location>
</feature>
<protein>
    <submittedName>
        <fullName evidence="6">Uncharacterized protein</fullName>
    </submittedName>
</protein>
<dbReference type="EMBL" id="MGFH01000046">
    <property type="protein sequence ID" value="OGM07369.1"/>
    <property type="molecule type" value="Genomic_DNA"/>
</dbReference>
<feature type="transmembrane region" description="Helical" evidence="5">
    <location>
        <begin position="664"/>
        <end position="683"/>
    </location>
</feature>
<dbReference type="InterPro" id="IPR011990">
    <property type="entry name" value="TPR-like_helical_dom_sf"/>
</dbReference>
<organism evidence="6 7">
    <name type="scientific">Candidatus Wallbacteria bacterium GWC2_49_35</name>
    <dbReference type="NCBI Taxonomy" id="1817813"/>
    <lineage>
        <taxon>Bacteria</taxon>
        <taxon>Candidatus Walliibacteriota</taxon>
    </lineage>
</organism>
<keyword evidence="5" id="KW-0812">Transmembrane</keyword>
<dbReference type="Gene3D" id="1.25.10.10">
    <property type="entry name" value="Leucine-rich Repeat Variant"/>
    <property type="match status" value="1"/>
</dbReference>
<proteinExistence type="predicted"/>
<feature type="compositionally biased region" description="Basic and acidic residues" evidence="4">
    <location>
        <begin position="511"/>
        <end position="547"/>
    </location>
</feature>
<feature type="repeat" description="TPR" evidence="3">
    <location>
        <begin position="357"/>
        <end position="390"/>
    </location>
</feature>
<sequence length="784" mass="87014">MNKNLELIINDLKKGIESPDAETRKKSVLMLSRIDAPEVIDVLLPLKNDSSEELRRISAKIIGVLSQKYNQAAPLVSKEHKYEIKAEIEKSGFDTELLSDYLASGVRETKIAAITAFYGIKSRAALDKFKDKLETEKDVAVVATLVKAIGTMGGPGDIDYLVRFVSFHDNRVKSNAIESLCLLGANYEVFADILPLIGDADERVKITAFQYFSRIDKDVMVSEIANILSGNDNELKTLAVRLTFFYAPDMFIKLYEKYFPGFNNTLQSIIINNLKESVDPRALEFVKKYDAVGFDFDFMDSSFIEDSAGRDIFDIENNIKKDEEFFFEEAMVHFELGNIERALVELNRATRVNPNYARAWKQKASIYSQLEDYKKALESIERAIELNPSDDDAIYNKALILQQSGKDKEAEKCFEATHKLKFTLNVFTPSRGKKVSQKEIKDTIDRLIGETGSAGEKSAGNEDANDAIDRLINEIVENGPPPADGGISAELFKISAGAVLDEASKELPGVAREEKKPEEIKHVPKSSENDAGKLKKEVAPASKKETSSQKMSPPADNAAGTKKDGEPAASKEKKPEPAVIDDIKKAPPKTEDKKFPPKKTGRETPPSKRSPVPGPKEKTTQPSVLPSQVPSAPAEFPSAAPDRKAARKKNAPAAPVEDNFLRNAALGFIAFSILAFILVGLYYNSSNEAATIVSLARHFQGSEINGEVVHLERFAYMDESIQERVDYKGVNFSIRILKVKNPAKAENIRKNKDEGRVWHVNGNFLIAIDKGDSEKILSAFKNFK</sequence>
<dbReference type="AlphaFoldDB" id="A0A1F7WY47"/>
<dbReference type="InterPro" id="IPR016024">
    <property type="entry name" value="ARM-type_fold"/>
</dbReference>
<evidence type="ECO:0000313" key="7">
    <source>
        <dbReference type="Proteomes" id="UP000178735"/>
    </source>
</evidence>
<dbReference type="Proteomes" id="UP000178735">
    <property type="component" value="Unassembled WGS sequence"/>
</dbReference>
<feature type="compositionally biased region" description="Low complexity" evidence="4">
    <location>
        <begin position="630"/>
        <end position="640"/>
    </location>
</feature>
<feature type="region of interest" description="Disordered" evidence="4">
    <location>
        <begin position="507"/>
        <end position="653"/>
    </location>
</feature>
<keyword evidence="5" id="KW-1133">Transmembrane helix</keyword>
<dbReference type="PROSITE" id="PS50005">
    <property type="entry name" value="TPR"/>
    <property type="match status" value="2"/>
</dbReference>
<dbReference type="Gene3D" id="1.25.40.10">
    <property type="entry name" value="Tetratricopeptide repeat domain"/>
    <property type="match status" value="1"/>
</dbReference>
<keyword evidence="2 3" id="KW-0802">TPR repeat</keyword>
<evidence type="ECO:0000256" key="1">
    <source>
        <dbReference type="ARBA" id="ARBA00022737"/>
    </source>
</evidence>
<dbReference type="STRING" id="1817813.A2008_03440"/>
<dbReference type="PANTHER" id="PTHR44943:SF8">
    <property type="entry name" value="TPR REPEAT-CONTAINING PROTEIN MJ0263"/>
    <property type="match status" value="1"/>
</dbReference>
<dbReference type="SMART" id="SM00028">
    <property type="entry name" value="TPR"/>
    <property type="match status" value="3"/>
</dbReference>
<dbReference type="Pfam" id="PF13181">
    <property type="entry name" value="TPR_8"/>
    <property type="match status" value="1"/>
</dbReference>
<comment type="caution">
    <text evidence="6">The sequence shown here is derived from an EMBL/GenBank/DDBJ whole genome shotgun (WGS) entry which is preliminary data.</text>
</comment>
<evidence type="ECO:0000256" key="4">
    <source>
        <dbReference type="SAM" id="MobiDB-lite"/>
    </source>
</evidence>
<evidence type="ECO:0000256" key="5">
    <source>
        <dbReference type="SAM" id="Phobius"/>
    </source>
</evidence>
<dbReference type="Pfam" id="PF00515">
    <property type="entry name" value="TPR_1"/>
    <property type="match status" value="1"/>
</dbReference>
<name>A0A1F7WY47_9BACT</name>
<dbReference type="PROSITE" id="PS50293">
    <property type="entry name" value="TPR_REGION"/>
    <property type="match status" value="1"/>
</dbReference>
<reference evidence="6 7" key="1">
    <citation type="journal article" date="2016" name="Nat. Commun.">
        <title>Thousands of microbial genomes shed light on interconnected biogeochemical processes in an aquifer system.</title>
        <authorList>
            <person name="Anantharaman K."/>
            <person name="Brown C.T."/>
            <person name="Hug L.A."/>
            <person name="Sharon I."/>
            <person name="Castelle C.J."/>
            <person name="Probst A.J."/>
            <person name="Thomas B.C."/>
            <person name="Singh A."/>
            <person name="Wilkins M.J."/>
            <person name="Karaoz U."/>
            <person name="Brodie E.L."/>
            <person name="Williams K.H."/>
            <person name="Hubbard S.S."/>
            <person name="Banfield J.F."/>
        </authorList>
    </citation>
    <scope>NUCLEOTIDE SEQUENCE [LARGE SCALE GENOMIC DNA]</scope>
</reference>